<dbReference type="OrthoDB" id="3266819at2"/>
<proteinExistence type="predicted"/>
<reference evidence="1 2" key="1">
    <citation type="submission" date="2013-10" db="EMBL/GenBank/DDBJ databases">
        <authorList>
            <person name="Wang G."/>
            <person name="Zhuang W."/>
        </authorList>
    </citation>
    <scope>NUCLEOTIDE SEQUENCE [LARGE SCALE GENOMIC DNA]</scope>
    <source>
        <strain evidence="1 2">DSM 20118</strain>
    </source>
</reference>
<dbReference type="EMBL" id="AXNT01000112">
    <property type="protein sequence ID" value="KGM01348.1"/>
    <property type="molecule type" value="Genomic_DNA"/>
</dbReference>
<organism evidence="1 2">
    <name type="scientific">Cellulomonas cellasea DSM 20118</name>
    <dbReference type="NCBI Taxonomy" id="1408250"/>
    <lineage>
        <taxon>Bacteria</taxon>
        <taxon>Bacillati</taxon>
        <taxon>Actinomycetota</taxon>
        <taxon>Actinomycetes</taxon>
        <taxon>Micrococcales</taxon>
        <taxon>Cellulomonadaceae</taxon>
        <taxon>Cellulomonas</taxon>
    </lineage>
</organism>
<dbReference type="SUPFAM" id="SSF55961">
    <property type="entry name" value="Bet v1-like"/>
    <property type="match status" value="1"/>
</dbReference>
<protein>
    <recommendedName>
        <fullName evidence="3">Proteinase inhibitor I25 cystatin</fullName>
    </recommendedName>
</protein>
<dbReference type="Pfam" id="PF10698">
    <property type="entry name" value="DUF2505"/>
    <property type="match status" value="1"/>
</dbReference>
<keyword evidence="2" id="KW-1185">Reference proteome</keyword>
<accession>A0A0A0B569</accession>
<gene>
    <name evidence="1" type="ORF">Q760_01980</name>
</gene>
<dbReference type="InterPro" id="IPR019639">
    <property type="entry name" value="DUF2505"/>
</dbReference>
<dbReference type="Proteomes" id="UP000029833">
    <property type="component" value="Unassembled WGS sequence"/>
</dbReference>
<dbReference type="STRING" id="1408250.Q760_01980"/>
<sequence length="171" mass="17542">MHLHVPLDLAGAPDTVAAMLADPAYVHEKVRASGALDQQVDVVAGENGAFTVTTRRSLPTDQIPANVRGFVGSRLDVRQVEAWEGPGPDGSRRGTVVVEITGAPVRLTGTSSLTPAGGRTTLTYEGEVKAAIPLFASAVEEAAGGAIRTALGAEAAVAARWLEGHGSGVRP</sequence>
<evidence type="ECO:0000313" key="1">
    <source>
        <dbReference type="EMBL" id="KGM01348.1"/>
    </source>
</evidence>
<dbReference type="InterPro" id="IPR023393">
    <property type="entry name" value="START-like_dom_sf"/>
</dbReference>
<name>A0A0A0B569_9CELL</name>
<dbReference type="RefSeq" id="WP_034632664.1">
    <property type="nucleotide sequence ID" value="NZ_AXNT01000112.1"/>
</dbReference>
<evidence type="ECO:0000313" key="2">
    <source>
        <dbReference type="Proteomes" id="UP000029833"/>
    </source>
</evidence>
<dbReference type="Gene3D" id="3.30.530.20">
    <property type="match status" value="1"/>
</dbReference>
<evidence type="ECO:0008006" key="3">
    <source>
        <dbReference type="Google" id="ProtNLM"/>
    </source>
</evidence>
<comment type="caution">
    <text evidence="1">The sequence shown here is derived from an EMBL/GenBank/DDBJ whole genome shotgun (WGS) entry which is preliminary data.</text>
</comment>
<dbReference type="AlphaFoldDB" id="A0A0A0B569"/>